<dbReference type="Proteomes" id="UP001500866">
    <property type="component" value="Unassembled WGS sequence"/>
</dbReference>
<evidence type="ECO:0000256" key="6">
    <source>
        <dbReference type="SAM" id="MobiDB-lite"/>
    </source>
</evidence>
<evidence type="ECO:0000313" key="9">
    <source>
        <dbReference type="EMBL" id="GAA0595811.1"/>
    </source>
</evidence>
<evidence type="ECO:0000256" key="4">
    <source>
        <dbReference type="ARBA" id="ARBA00022989"/>
    </source>
</evidence>
<feature type="compositionally biased region" description="Basic residues" evidence="6">
    <location>
        <begin position="328"/>
        <end position="347"/>
    </location>
</feature>
<keyword evidence="4 7" id="KW-1133">Transmembrane helix</keyword>
<feature type="compositionally biased region" description="Basic and acidic residues" evidence="6">
    <location>
        <begin position="305"/>
        <end position="315"/>
    </location>
</feature>
<reference evidence="9 10" key="1">
    <citation type="journal article" date="2019" name="Int. J. Syst. Evol. Microbiol.">
        <title>The Global Catalogue of Microorganisms (GCM) 10K type strain sequencing project: providing services to taxonomists for standard genome sequencing and annotation.</title>
        <authorList>
            <consortium name="The Broad Institute Genomics Platform"/>
            <consortium name="The Broad Institute Genome Sequencing Center for Infectious Disease"/>
            <person name="Wu L."/>
            <person name="Ma J."/>
        </authorList>
    </citation>
    <scope>NUCLEOTIDE SEQUENCE [LARGE SCALE GENOMIC DNA]</scope>
    <source>
        <strain evidence="9 10">JCM 15395</strain>
    </source>
</reference>
<evidence type="ECO:0000256" key="2">
    <source>
        <dbReference type="ARBA" id="ARBA00022475"/>
    </source>
</evidence>
<dbReference type="Pfam" id="PF12791">
    <property type="entry name" value="RsgI_N"/>
    <property type="match status" value="1"/>
</dbReference>
<proteinExistence type="predicted"/>
<evidence type="ECO:0000256" key="5">
    <source>
        <dbReference type="ARBA" id="ARBA00023136"/>
    </source>
</evidence>
<keyword evidence="3 7" id="KW-0812">Transmembrane</keyword>
<feature type="compositionally biased region" description="Basic and acidic residues" evidence="6">
    <location>
        <begin position="253"/>
        <end position="267"/>
    </location>
</feature>
<evidence type="ECO:0000259" key="8">
    <source>
        <dbReference type="PROSITE" id="PS51849"/>
    </source>
</evidence>
<sequence>MKKGIVMGKHRRYMIVMQNDGVFCKAPPMDVSVGSEISFEPLPAKNRFDFYMKNRKISMKPVALLCVVLLLLVPVYFTMGVNKTYAYVSIDINPSIELEINEEMQVRSMTAVNEDGKKIVKELPEYKGKQLEKILALIMQKSEDSGLTENGKSMLLGVSYALDKHELSVLDAVDSYFIENGEDWQVATFMVPKEIHKIADEKKLSMGEVMVSKMNDSDYTSNQSSWMNEEEKAIINSFYNNDSHSTTTTVDNDDSKSVTKQSDKNSSDNESESAQNKPAKETNNINWNENGNSRNPENNAGESSKANEQHQENRGKARGHHKDNPGKAKGHSHEKRGKVNGHHKGKAGKAQVHFKENRGKAKGHSENIPGKAKGHHKGNPGKAKGHHKDHPGKAKGHHKNHPGKGHKQKHNH</sequence>
<dbReference type="Pfam" id="PF23750">
    <property type="entry name" value="RsgI_M"/>
    <property type="match status" value="1"/>
</dbReference>
<evidence type="ECO:0000256" key="3">
    <source>
        <dbReference type="ARBA" id="ARBA00022692"/>
    </source>
</evidence>
<keyword evidence="2" id="KW-1003">Cell membrane</keyword>
<feature type="compositionally biased region" description="Low complexity" evidence="6">
    <location>
        <begin position="283"/>
        <end position="299"/>
    </location>
</feature>
<protein>
    <submittedName>
        <fullName evidence="9">Anti-sigma-I factor RsgI</fullName>
    </submittedName>
</protein>
<evidence type="ECO:0000256" key="1">
    <source>
        <dbReference type="ARBA" id="ARBA00004162"/>
    </source>
</evidence>
<comment type="caution">
    <text evidence="9">The sequence shown here is derived from an EMBL/GenBank/DDBJ whole genome shotgun (WGS) entry which is preliminary data.</text>
</comment>
<evidence type="ECO:0000256" key="7">
    <source>
        <dbReference type="SAM" id="Phobius"/>
    </source>
</evidence>
<feature type="compositionally biased region" description="Basic residues" evidence="6">
    <location>
        <begin position="372"/>
        <end position="412"/>
    </location>
</feature>
<keyword evidence="10" id="KW-1185">Reference proteome</keyword>
<dbReference type="PROSITE" id="PS51849">
    <property type="entry name" value="RSGI_N"/>
    <property type="match status" value="1"/>
</dbReference>
<organism evidence="9 10">
    <name type="scientific">Virgibacillus siamensis</name>
    <dbReference type="NCBI Taxonomy" id="480071"/>
    <lineage>
        <taxon>Bacteria</taxon>
        <taxon>Bacillati</taxon>
        <taxon>Bacillota</taxon>
        <taxon>Bacilli</taxon>
        <taxon>Bacillales</taxon>
        <taxon>Bacillaceae</taxon>
        <taxon>Virgibacillus</taxon>
    </lineage>
</organism>
<dbReference type="EMBL" id="BAAADS010000006">
    <property type="protein sequence ID" value="GAA0595811.1"/>
    <property type="molecule type" value="Genomic_DNA"/>
</dbReference>
<gene>
    <name evidence="9" type="primary">rsgI</name>
    <name evidence="9" type="ORF">GCM10009001_09920</name>
</gene>
<comment type="subcellular location">
    <subcellularLocation>
        <location evidence="1">Cell membrane</location>
        <topology evidence="1">Single-pass membrane protein</topology>
    </subcellularLocation>
</comment>
<dbReference type="InterPro" id="IPR055431">
    <property type="entry name" value="RsgI_M"/>
</dbReference>
<accession>A0ABN1FQP2</accession>
<dbReference type="InterPro" id="IPR024449">
    <property type="entry name" value="Anti-sigma_RsgI_N"/>
</dbReference>
<feature type="compositionally biased region" description="Basic and acidic residues" evidence="6">
    <location>
        <begin position="353"/>
        <end position="365"/>
    </location>
</feature>
<feature type="region of interest" description="Disordered" evidence="6">
    <location>
        <begin position="245"/>
        <end position="412"/>
    </location>
</feature>
<name>A0ABN1FQP2_9BACI</name>
<feature type="domain" description="RsgI N-terminal anti-sigma" evidence="8">
    <location>
        <begin position="2"/>
        <end position="48"/>
    </location>
</feature>
<keyword evidence="5 7" id="KW-0472">Membrane</keyword>
<dbReference type="RefSeq" id="WP_343810840.1">
    <property type="nucleotide sequence ID" value="NZ_BAAADS010000006.1"/>
</dbReference>
<feature type="transmembrane region" description="Helical" evidence="7">
    <location>
        <begin position="62"/>
        <end position="79"/>
    </location>
</feature>
<evidence type="ECO:0000313" key="10">
    <source>
        <dbReference type="Proteomes" id="UP001500866"/>
    </source>
</evidence>